<evidence type="ECO:0000256" key="1">
    <source>
        <dbReference type="SAM" id="MobiDB-lite"/>
    </source>
</evidence>
<sequence>MSNPNKAQEIADNNEINDNTTDSTEKGKCPKCGGENLNYETILDTGEQISYPFTCDDCGATGDEFYHLKYGGTELS</sequence>
<organism evidence="2">
    <name type="scientific">marine sediment metagenome</name>
    <dbReference type="NCBI Taxonomy" id="412755"/>
    <lineage>
        <taxon>unclassified sequences</taxon>
        <taxon>metagenomes</taxon>
        <taxon>ecological metagenomes</taxon>
    </lineage>
</organism>
<evidence type="ECO:0000313" key="2">
    <source>
        <dbReference type="EMBL" id="KKL19487.1"/>
    </source>
</evidence>
<comment type="caution">
    <text evidence="2">The sequence shown here is derived from an EMBL/GenBank/DDBJ whole genome shotgun (WGS) entry which is preliminary data.</text>
</comment>
<gene>
    <name evidence="2" type="ORF">LCGC14_2464990</name>
</gene>
<proteinExistence type="predicted"/>
<protein>
    <submittedName>
        <fullName evidence="2">Uncharacterized protein</fullName>
    </submittedName>
</protein>
<name>A0A0F9BZU8_9ZZZZ</name>
<dbReference type="EMBL" id="LAZR01038472">
    <property type="protein sequence ID" value="KKL19487.1"/>
    <property type="molecule type" value="Genomic_DNA"/>
</dbReference>
<accession>A0A0F9BZU8</accession>
<feature type="region of interest" description="Disordered" evidence="1">
    <location>
        <begin position="1"/>
        <end position="27"/>
    </location>
</feature>
<reference evidence="2" key="1">
    <citation type="journal article" date="2015" name="Nature">
        <title>Complex archaea that bridge the gap between prokaryotes and eukaryotes.</title>
        <authorList>
            <person name="Spang A."/>
            <person name="Saw J.H."/>
            <person name="Jorgensen S.L."/>
            <person name="Zaremba-Niedzwiedzka K."/>
            <person name="Martijn J."/>
            <person name="Lind A.E."/>
            <person name="van Eijk R."/>
            <person name="Schleper C."/>
            <person name="Guy L."/>
            <person name="Ettema T.J."/>
        </authorList>
    </citation>
    <scope>NUCLEOTIDE SEQUENCE</scope>
</reference>
<dbReference type="AlphaFoldDB" id="A0A0F9BZU8"/>